<accession>A0A1Q8CSJ4</accession>
<dbReference type="RefSeq" id="WP_075125712.1">
    <property type="nucleotide sequence ID" value="NZ_MSIE01000018.1"/>
</dbReference>
<feature type="domain" description="SchA/CurD-like" evidence="1">
    <location>
        <begin position="4"/>
        <end position="114"/>
    </location>
</feature>
<name>A0A1Q8CSJ4_9PSEU</name>
<comment type="caution">
    <text evidence="2">The sequence shown here is derived from an EMBL/GenBank/DDBJ whole genome shotgun (WGS) entry which is preliminary data.</text>
</comment>
<protein>
    <recommendedName>
        <fullName evidence="1">SchA/CurD-like domain-containing protein</fullName>
    </recommendedName>
</protein>
<sequence>MSTWHALHYPIKPGSEEAVKELFRNSGRPNFEITSPDGKVVGRLLATMAFVGEGSAIRVIEVEGPLPLVAAHMSRQPEVKEFERQLEEHLTEGRDMLTPEGARAFFQKAGMENVLNRRAPGHEAAA</sequence>
<reference evidence="2 3" key="1">
    <citation type="submission" date="2016-12" db="EMBL/GenBank/DDBJ databases">
        <title>The draft genome sequence of Actinophytocola sp. 11-183.</title>
        <authorList>
            <person name="Wang W."/>
            <person name="Yuan L."/>
        </authorList>
    </citation>
    <scope>NUCLEOTIDE SEQUENCE [LARGE SCALE GENOMIC DNA]</scope>
    <source>
        <strain evidence="2 3">11-183</strain>
    </source>
</reference>
<evidence type="ECO:0000313" key="2">
    <source>
        <dbReference type="EMBL" id="OLF17338.1"/>
    </source>
</evidence>
<evidence type="ECO:0000313" key="3">
    <source>
        <dbReference type="Proteomes" id="UP000185596"/>
    </source>
</evidence>
<dbReference type="EMBL" id="MSIE01000018">
    <property type="protein sequence ID" value="OLF17338.1"/>
    <property type="molecule type" value="Genomic_DNA"/>
</dbReference>
<dbReference type="OrthoDB" id="3853500at2"/>
<dbReference type="InterPro" id="IPR007575">
    <property type="entry name" value="SchA_CurD-like"/>
</dbReference>
<dbReference type="AlphaFoldDB" id="A0A1Q8CSJ4"/>
<evidence type="ECO:0000259" key="1">
    <source>
        <dbReference type="Pfam" id="PF04486"/>
    </source>
</evidence>
<keyword evidence="3" id="KW-1185">Reference proteome</keyword>
<organism evidence="2 3">
    <name type="scientific">Actinophytocola xanthii</name>
    <dbReference type="NCBI Taxonomy" id="1912961"/>
    <lineage>
        <taxon>Bacteria</taxon>
        <taxon>Bacillati</taxon>
        <taxon>Actinomycetota</taxon>
        <taxon>Actinomycetes</taxon>
        <taxon>Pseudonocardiales</taxon>
        <taxon>Pseudonocardiaceae</taxon>
    </lineage>
</organism>
<proteinExistence type="predicted"/>
<dbReference type="Pfam" id="PF04486">
    <property type="entry name" value="SchA_CurD"/>
    <property type="match status" value="1"/>
</dbReference>
<dbReference type="STRING" id="1912961.BU204_12020"/>
<gene>
    <name evidence="2" type="ORF">BU204_12020</name>
</gene>
<dbReference type="Proteomes" id="UP000185596">
    <property type="component" value="Unassembled WGS sequence"/>
</dbReference>